<gene>
    <name evidence="1" type="ORF">E2C01_067011</name>
</gene>
<keyword evidence="2" id="KW-1185">Reference proteome</keyword>
<dbReference type="Proteomes" id="UP000324222">
    <property type="component" value="Unassembled WGS sequence"/>
</dbReference>
<accession>A0A5B7HVG1</accession>
<evidence type="ECO:0000313" key="2">
    <source>
        <dbReference type="Proteomes" id="UP000324222"/>
    </source>
</evidence>
<proteinExistence type="predicted"/>
<evidence type="ECO:0000313" key="1">
    <source>
        <dbReference type="EMBL" id="MPC72698.1"/>
    </source>
</evidence>
<protein>
    <submittedName>
        <fullName evidence="1">Uncharacterized protein</fullName>
    </submittedName>
</protein>
<comment type="caution">
    <text evidence="1">The sequence shown here is derived from an EMBL/GenBank/DDBJ whole genome shotgun (WGS) entry which is preliminary data.</text>
</comment>
<reference evidence="1 2" key="1">
    <citation type="submission" date="2019-05" db="EMBL/GenBank/DDBJ databases">
        <title>Another draft genome of Portunus trituberculatus and its Hox gene families provides insights of decapod evolution.</title>
        <authorList>
            <person name="Jeong J.-H."/>
            <person name="Song I."/>
            <person name="Kim S."/>
            <person name="Choi T."/>
            <person name="Kim D."/>
            <person name="Ryu S."/>
            <person name="Kim W."/>
        </authorList>
    </citation>
    <scope>NUCLEOTIDE SEQUENCE [LARGE SCALE GENOMIC DNA]</scope>
    <source>
        <tissue evidence="1">Muscle</tissue>
    </source>
</reference>
<organism evidence="1 2">
    <name type="scientific">Portunus trituberculatus</name>
    <name type="common">Swimming crab</name>
    <name type="synonym">Neptunus trituberculatus</name>
    <dbReference type="NCBI Taxonomy" id="210409"/>
    <lineage>
        <taxon>Eukaryota</taxon>
        <taxon>Metazoa</taxon>
        <taxon>Ecdysozoa</taxon>
        <taxon>Arthropoda</taxon>
        <taxon>Crustacea</taxon>
        <taxon>Multicrustacea</taxon>
        <taxon>Malacostraca</taxon>
        <taxon>Eumalacostraca</taxon>
        <taxon>Eucarida</taxon>
        <taxon>Decapoda</taxon>
        <taxon>Pleocyemata</taxon>
        <taxon>Brachyura</taxon>
        <taxon>Eubrachyura</taxon>
        <taxon>Portunoidea</taxon>
        <taxon>Portunidae</taxon>
        <taxon>Portuninae</taxon>
        <taxon>Portunus</taxon>
    </lineage>
</organism>
<sequence>MLPHRDSTSLKRRPDSAPDTRLDASFMLGGCRARRRWMTCLEIAALQGGAWRGVTVHFCC</sequence>
<dbReference type="AlphaFoldDB" id="A0A5B7HVG1"/>
<name>A0A5B7HVG1_PORTR</name>
<dbReference type="EMBL" id="VSRR010035245">
    <property type="protein sequence ID" value="MPC72698.1"/>
    <property type="molecule type" value="Genomic_DNA"/>
</dbReference>